<evidence type="ECO:0000313" key="1">
    <source>
        <dbReference type="EMBL" id="ARJ05650.1"/>
    </source>
</evidence>
<name>A0A1X9LUG8_9MICO</name>
<sequence length="138" mass="14430">MLAATAIALAATVGLAGCASHPTEALSKLAHVNAGELPTPAAPELPEATGTLYVPSLRLLGHYDGSAYWVGATTDDRVCFLAVTTKVDESSCVSPARFGADGATLPVGEDERIWLYLGYMTVPTDKGWRIVADNLAVR</sequence>
<gene>
    <name evidence="1" type="ORF">B5808_10765</name>
</gene>
<organism evidence="1 2">
    <name type="scientific">Cnuibacter physcomitrellae</name>
    <dbReference type="NCBI Taxonomy" id="1619308"/>
    <lineage>
        <taxon>Bacteria</taxon>
        <taxon>Bacillati</taxon>
        <taxon>Actinomycetota</taxon>
        <taxon>Actinomycetes</taxon>
        <taxon>Micrococcales</taxon>
        <taxon>Microbacteriaceae</taxon>
        <taxon>Cnuibacter</taxon>
    </lineage>
</organism>
<dbReference type="KEGG" id="cphy:B5808_10765"/>
<evidence type="ECO:0000313" key="2">
    <source>
        <dbReference type="Proteomes" id="UP000192775"/>
    </source>
</evidence>
<dbReference type="Proteomes" id="UP000192775">
    <property type="component" value="Chromosome"/>
</dbReference>
<accession>A0A1X9LUG8</accession>
<proteinExistence type="predicted"/>
<dbReference type="STRING" id="1619308.B5808_10765"/>
<dbReference type="AlphaFoldDB" id="A0A1X9LUG8"/>
<keyword evidence="2" id="KW-1185">Reference proteome</keyword>
<reference evidence="1 2" key="1">
    <citation type="submission" date="2017-04" db="EMBL/GenBank/DDBJ databases">
        <authorList>
            <person name="Afonso C.L."/>
            <person name="Miller P.J."/>
            <person name="Scott M.A."/>
            <person name="Spackman E."/>
            <person name="Goraichik I."/>
            <person name="Dimitrov K.M."/>
            <person name="Suarez D.L."/>
            <person name="Swayne D.E."/>
        </authorList>
    </citation>
    <scope>NUCLEOTIDE SEQUENCE [LARGE SCALE GENOMIC DNA]</scope>
    <source>
        <strain evidence="2">XA(T)</strain>
    </source>
</reference>
<protein>
    <submittedName>
        <fullName evidence="1">Uncharacterized protein</fullName>
    </submittedName>
</protein>
<dbReference type="EMBL" id="CP020715">
    <property type="protein sequence ID" value="ARJ05650.1"/>
    <property type="molecule type" value="Genomic_DNA"/>
</dbReference>